<dbReference type="EMBL" id="AZIM01008125">
    <property type="protein sequence ID" value="ETE57586.1"/>
    <property type="molecule type" value="Genomic_DNA"/>
</dbReference>
<dbReference type="InterPro" id="IPR007964">
    <property type="entry name" value="MIC19/MIC25"/>
</dbReference>
<evidence type="ECO:0000256" key="5">
    <source>
        <dbReference type="ARBA" id="ARBA00023157"/>
    </source>
</evidence>
<protein>
    <submittedName>
        <fullName evidence="8">Uncharacterized protein</fullName>
    </submittedName>
</protein>
<keyword evidence="2" id="KW-0999">Mitochondrion inner membrane</keyword>
<evidence type="ECO:0000313" key="9">
    <source>
        <dbReference type="Proteomes" id="UP000018936"/>
    </source>
</evidence>
<organism evidence="8 9">
    <name type="scientific">Ophiophagus hannah</name>
    <name type="common">King cobra</name>
    <name type="synonym">Naja hannah</name>
    <dbReference type="NCBI Taxonomy" id="8665"/>
    <lineage>
        <taxon>Eukaryota</taxon>
        <taxon>Metazoa</taxon>
        <taxon>Chordata</taxon>
        <taxon>Craniata</taxon>
        <taxon>Vertebrata</taxon>
        <taxon>Euteleostomi</taxon>
        <taxon>Lepidosauria</taxon>
        <taxon>Squamata</taxon>
        <taxon>Bifurcata</taxon>
        <taxon>Unidentata</taxon>
        <taxon>Episquamata</taxon>
        <taxon>Toxicofera</taxon>
        <taxon>Serpentes</taxon>
        <taxon>Colubroidea</taxon>
        <taxon>Elapidae</taxon>
        <taxon>Elapinae</taxon>
        <taxon>Ophiophagus</taxon>
    </lineage>
</organism>
<name>V8N6R2_OPHHA</name>
<proteinExistence type="predicted"/>
<dbReference type="AlphaFoldDB" id="V8N6R2"/>
<keyword evidence="5" id="KW-1015">Disulfide bond</keyword>
<dbReference type="Pfam" id="PF05300">
    <property type="entry name" value="MIC19_MIC25"/>
    <property type="match status" value="1"/>
</dbReference>
<keyword evidence="4" id="KW-0472">Membrane</keyword>
<keyword evidence="6" id="KW-0449">Lipoprotein</keyword>
<evidence type="ECO:0000256" key="6">
    <source>
        <dbReference type="ARBA" id="ARBA00023288"/>
    </source>
</evidence>
<evidence type="ECO:0000256" key="2">
    <source>
        <dbReference type="ARBA" id="ARBA00022792"/>
    </source>
</evidence>
<evidence type="ECO:0000256" key="1">
    <source>
        <dbReference type="ARBA" id="ARBA00022707"/>
    </source>
</evidence>
<evidence type="ECO:0000256" key="7">
    <source>
        <dbReference type="ARBA" id="ARBA00034476"/>
    </source>
</evidence>
<keyword evidence="3" id="KW-0496">Mitochondrion</keyword>
<comment type="caution">
    <text evidence="8">The sequence shown here is derived from an EMBL/GenBank/DDBJ whole genome shotgun (WGS) entry which is preliminary data.</text>
</comment>
<dbReference type="GO" id="GO:0061617">
    <property type="term" value="C:MICOS complex"/>
    <property type="evidence" value="ECO:0007669"/>
    <property type="project" value="InterPro"/>
</dbReference>
<keyword evidence="1" id="KW-0519">Myristate</keyword>
<evidence type="ECO:0000256" key="3">
    <source>
        <dbReference type="ARBA" id="ARBA00023128"/>
    </source>
</evidence>
<comment type="subcellular location">
    <subcellularLocation>
        <location evidence="7">Mitochondrion inner membrane</location>
        <topology evidence="7">Lipid-anchor</topology>
    </subcellularLocation>
</comment>
<reference evidence="8 9" key="1">
    <citation type="journal article" date="2013" name="Proc. Natl. Acad. Sci. U.S.A.">
        <title>The king cobra genome reveals dynamic gene evolution and adaptation in the snake venom system.</title>
        <authorList>
            <person name="Vonk F.J."/>
            <person name="Casewell N.R."/>
            <person name="Henkel C.V."/>
            <person name="Heimberg A.M."/>
            <person name="Jansen H.J."/>
            <person name="McCleary R.J."/>
            <person name="Kerkkamp H.M."/>
            <person name="Vos R.A."/>
            <person name="Guerreiro I."/>
            <person name="Calvete J.J."/>
            <person name="Wuster W."/>
            <person name="Woods A.E."/>
            <person name="Logan J.M."/>
            <person name="Harrison R.A."/>
            <person name="Castoe T.A."/>
            <person name="de Koning A.P."/>
            <person name="Pollock D.D."/>
            <person name="Yandell M."/>
            <person name="Calderon D."/>
            <person name="Renjifo C."/>
            <person name="Currier R.B."/>
            <person name="Salgado D."/>
            <person name="Pla D."/>
            <person name="Sanz L."/>
            <person name="Hyder A.S."/>
            <person name="Ribeiro J.M."/>
            <person name="Arntzen J.W."/>
            <person name="van den Thillart G.E."/>
            <person name="Boetzer M."/>
            <person name="Pirovano W."/>
            <person name="Dirks R.P."/>
            <person name="Spaink H.P."/>
            <person name="Duboule D."/>
            <person name="McGlinn E."/>
            <person name="Kini R.M."/>
            <person name="Richardson M.K."/>
        </authorList>
    </citation>
    <scope>NUCLEOTIDE SEQUENCE</scope>
    <source>
        <tissue evidence="8">Blood</tissue>
    </source>
</reference>
<evidence type="ECO:0000256" key="4">
    <source>
        <dbReference type="ARBA" id="ARBA00023136"/>
    </source>
</evidence>
<keyword evidence="9" id="KW-1185">Reference proteome</keyword>
<sequence>MDGWMDGWIDIDIDIEIEIDRQGRRSTEAHYAAGLSFIVAAHSGIKCDFEQEAPQILRGNIPLTAKQLEAKEKELKKHETYYKEQLNRLEERN</sequence>
<accession>V8N6R2</accession>
<feature type="non-terminal residue" evidence="8">
    <location>
        <position position="1"/>
    </location>
</feature>
<gene>
    <name evidence="8" type="ORF">L345_16696</name>
</gene>
<dbReference type="Proteomes" id="UP000018936">
    <property type="component" value="Unassembled WGS sequence"/>
</dbReference>
<evidence type="ECO:0000313" key="8">
    <source>
        <dbReference type="EMBL" id="ETE57586.1"/>
    </source>
</evidence>